<dbReference type="Proteomes" id="UP000232003">
    <property type="component" value="Chromosome"/>
</dbReference>
<sequence>MLMLKLIFPYVTVYTQKFGDFEKILNVVLIRYKSLCF</sequence>
<name>A0A2K8SSG3_9NOSO</name>
<gene>
    <name evidence="1" type="ORF">COO91_03694</name>
</gene>
<protein>
    <submittedName>
        <fullName evidence="1">Uncharacterized protein</fullName>
    </submittedName>
</protein>
<dbReference type="AlphaFoldDB" id="A0A2K8SSG3"/>
<keyword evidence="2" id="KW-1185">Reference proteome</keyword>
<evidence type="ECO:0000313" key="1">
    <source>
        <dbReference type="EMBL" id="AUB37745.1"/>
    </source>
</evidence>
<dbReference type="EMBL" id="CP024785">
    <property type="protein sequence ID" value="AUB37745.1"/>
    <property type="molecule type" value="Genomic_DNA"/>
</dbReference>
<accession>A0A2K8SSG3</accession>
<reference evidence="1 2" key="1">
    <citation type="submission" date="2017-11" db="EMBL/GenBank/DDBJ databases">
        <title>Complete genome of a free-living desiccation-tolerant cyanobacterium and its photosynthetic adaptation to extreme terrestrial habitat.</title>
        <authorList>
            <person name="Shang J."/>
        </authorList>
    </citation>
    <scope>NUCLEOTIDE SEQUENCE [LARGE SCALE GENOMIC DNA]</scope>
    <source>
        <strain evidence="1 2">CCNUN1</strain>
    </source>
</reference>
<evidence type="ECO:0000313" key="2">
    <source>
        <dbReference type="Proteomes" id="UP000232003"/>
    </source>
</evidence>
<proteinExistence type="predicted"/>
<dbReference type="KEGG" id="nfl:COO91_03694"/>
<organism evidence="1 2">
    <name type="scientific">Nostoc flagelliforme CCNUN1</name>
    <dbReference type="NCBI Taxonomy" id="2038116"/>
    <lineage>
        <taxon>Bacteria</taxon>
        <taxon>Bacillati</taxon>
        <taxon>Cyanobacteriota</taxon>
        <taxon>Cyanophyceae</taxon>
        <taxon>Nostocales</taxon>
        <taxon>Nostocaceae</taxon>
        <taxon>Nostoc</taxon>
    </lineage>
</organism>